<dbReference type="PANTHER" id="PTHR10024:SF348">
    <property type="entry name" value="SYNAPTOTAGMIN-17"/>
    <property type="match status" value="1"/>
</dbReference>
<dbReference type="GO" id="GO:0030276">
    <property type="term" value="F:clathrin binding"/>
    <property type="evidence" value="ECO:0007669"/>
    <property type="project" value="TreeGrafter"/>
</dbReference>
<dbReference type="SMART" id="SM00239">
    <property type="entry name" value="C2"/>
    <property type="match status" value="1"/>
</dbReference>
<proteinExistence type="predicted"/>
<dbReference type="WBParaSite" id="EVEC_0000826201-mRNA-1">
    <property type="protein sequence ID" value="EVEC_0000826201-mRNA-1"/>
    <property type="gene ID" value="EVEC_0000826201"/>
</dbReference>
<dbReference type="InterPro" id="IPR035892">
    <property type="entry name" value="C2_domain_sf"/>
</dbReference>
<sequence length="393" mass="43246">MHEMSEYPSSYLEPGRRRLPPTPTRRSSSPRILPTPPPVSPELRPPSASLERPPSRRRLPVPPVVAENDWPVASAMGRKYSEAQPPSYNSIKIVRPLLQKEENSFDHSGGTPSSTNAPSQSSSFIFKLCLSESPVCSTVLLPRSFQCEVSSLQLTSKSSSEAEDLSALSAHGIDPSLYQRAATALSSSVPDIVSENVVPTSSSWPENEPRPSGLGLIQATLQHFPIRKRLRVSILKAEGLAGQLKPELEIHAYCKVALVPGGKSQNSNVKRGRNVVFNQEFFFNDISTEDLGTKDLSITVCHQAGQKLQKDAVIGDIYVPLKRLTELHSKKEVRIVEELKYSFNTKKLGKIYITSCIEKAARRLTVNIIKAEDLPKGGITGPPGMCFFLWCCC</sequence>
<dbReference type="SUPFAM" id="SSF49562">
    <property type="entry name" value="C2 domain (Calcium/lipid-binding domain, CaLB)"/>
    <property type="match status" value="1"/>
</dbReference>
<dbReference type="GO" id="GO:0001786">
    <property type="term" value="F:phosphatidylserine binding"/>
    <property type="evidence" value="ECO:0007669"/>
    <property type="project" value="TreeGrafter"/>
</dbReference>
<evidence type="ECO:0000259" key="2">
    <source>
        <dbReference type="PROSITE" id="PS50004"/>
    </source>
</evidence>
<dbReference type="AlphaFoldDB" id="A0A158QB52"/>
<evidence type="ECO:0000313" key="3">
    <source>
        <dbReference type="EMBL" id="VDD92995.1"/>
    </source>
</evidence>
<dbReference type="EMBL" id="UXUI01009069">
    <property type="protein sequence ID" value="VDD92995.1"/>
    <property type="molecule type" value="Genomic_DNA"/>
</dbReference>
<name>A0A158QB52_ENTVE</name>
<dbReference type="InterPro" id="IPR000008">
    <property type="entry name" value="C2_dom"/>
</dbReference>
<dbReference type="Proteomes" id="UP000274131">
    <property type="component" value="Unassembled WGS sequence"/>
</dbReference>
<dbReference type="Gene3D" id="2.60.40.150">
    <property type="entry name" value="C2 domain"/>
    <property type="match status" value="1"/>
</dbReference>
<feature type="region of interest" description="Disordered" evidence="1">
    <location>
        <begin position="1"/>
        <end position="62"/>
    </location>
</feature>
<keyword evidence="4" id="KW-1185">Reference proteome</keyword>
<evidence type="ECO:0000313" key="5">
    <source>
        <dbReference type="WBParaSite" id="EVEC_0000826201-mRNA-1"/>
    </source>
</evidence>
<dbReference type="GO" id="GO:0070382">
    <property type="term" value="C:exocytic vesicle"/>
    <property type="evidence" value="ECO:0007669"/>
    <property type="project" value="TreeGrafter"/>
</dbReference>
<dbReference type="GO" id="GO:0000149">
    <property type="term" value="F:SNARE binding"/>
    <property type="evidence" value="ECO:0007669"/>
    <property type="project" value="TreeGrafter"/>
</dbReference>
<reference evidence="5" key="1">
    <citation type="submission" date="2016-04" db="UniProtKB">
        <authorList>
            <consortium name="WormBaseParasite"/>
        </authorList>
    </citation>
    <scope>IDENTIFICATION</scope>
</reference>
<feature type="compositionally biased region" description="Pro residues" evidence="1">
    <location>
        <begin position="33"/>
        <end position="44"/>
    </location>
</feature>
<dbReference type="GO" id="GO:0005544">
    <property type="term" value="F:calcium-dependent phospholipid binding"/>
    <property type="evidence" value="ECO:0007669"/>
    <property type="project" value="TreeGrafter"/>
</dbReference>
<dbReference type="PANTHER" id="PTHR10024">
    <property type="entry name" value="SYNAPTOTAGMIN"/>
    <property type="match status" value="1"/>
</dbReference>
<feature type="domain" description="C2" evidence="2">
    <location>
        <begin position="210"/>
        <end position="334"/>
    </location>
</feature>
<dbReference type="Pfam" id="PF00168">
    <property type="entry name" value="C2"/>
    <property type="match status" value="1"/>
</dbReference>
<dbReference type="OrthoDB" id="9947256at2759"/>
<dbReference type="STRING" id="51028.A0A158QB52"/>
<protein>
    <submittedName>
        <fullName evidence="5">C2 domain-containing protein</fullName>
    </submittedName>
</protein>
<organism evidence="5">
    <name type="scientific">Enterobius vermicularis</name>
    <name type="common">Human pinworm</name>
    <dbReference type="NCBI Taxonomy" id="51028"/>
    <lineage>
        <taxon>Eukaryota</taxon>
        <taxon>Metazoa</taxon>
        <taxon>Ecdysozoa</taxon>
        <taxon>Nematoda</taxon>
        <taxon>Chromadorea</taxon>
        <taxon>Rhabditida</taxon>
        <taxon>Spirurina</taxon>
        <taxon>Oxyuridomorpha</taxon>
        <taxon>Oxyuroidea</taxon>
        <taxon>Oxyuridae</taxon>
        <taxon>Enterobius</taxon>
    </lineage>
</organism>
<evidence type="ECO:0000256" key="1">
    <source>
        <dbReference type="SAM" id="MobiDB-lite"/>
    </source>
</evidence>
<gene>
    <name evidence="3" type="ORF">EVEC_LOCUS7746</name>
</gene>
<dbReference type="GO" id="GO:0017156">
    <property type="term" value="P:calcium-ion regulated exocytosis"/>
    <property type="evidence" value="ECO:0007669"/>
    <property type="project" value="TreeGrafter"/>
</dbReference>
<accession>A0A158QB52</accession>
<reference evidence="3 4" key="2">
    <citation type="submission" date="2018-10" db="EMBL/GenBank/DDBJ databases">
        <authorList>
            <consortium name="Pathogen Informatics"/>
        </authorList>
    </citation>
    <scope>NUCLEOTIDE SEQUENCE [LARGE SCALE GENOMIC DNA]</scope>
</reference>
<dbReference type="PROSITE" id="PS50004">
    <property type="entry name" value="C2"/>
    <property type="match status" value="1"/>
</dbReference>
<dbReference type="GO" id="GO:0005886">
    <property type="term" value="C:plasma membrane"/>
    <property type="evidence" value="ECO:0007669"/>
    <property type="project" value="TreeGrafter"/>
</dbReference>
<evidence type="ECO:0000313" key="4">
    <source>
        <dbReference type="Proteomes" id="UP000274131"/>
    </source>
</evidence>
<dbReference type="GO" id="GO:0005509">
    <property type="term" value="F:calcium ion binding"/>
    <property type="evidence" value="ECO:0007669"/>
    <property type="project" value="TreeGrafter"/>
</dbReference>